<dbReference type="PANTHER" id="PTHR11135:SF0">
    <property type="entry name" value="ELONGATOR COMPLEX PROTEIN 3"/>
    <property type="match status" value="1"/>
</dbReference>
<keyword evidence="3" id="KW-0949">S-adenosyl-L-methionine</keyword>
<dbReference type="EMBL" id="FUWW01000006">
    <property type="protein sequence ID" value="SJZ50098.1"/>
    <property type="molecule type" value="Genomic_DNA"/>
</dbReference>
<dbReference type="PANTHER" id="PTHR11135">
    <property type="entry name" value="HISTONE ACETYLTRANSFERASE-RELATED"/>
    <property type="match status" value="1"/>
</dbReference>
<dbReference type="InterPro" id="IPR039661">
    <property type="entry name" value="ELP3"/>
</dbReference>
<evidence type="ECO:0000256" key="4">
    <source>
        <dbReference type="ARBA" id="ARBA00022723"/>
    </source>
</evidence>
<sequence length="325" mass="36458">MKKGNISIFIPHLGCPQQCSFCNQKTITGNVKQPTADDVREAVEIALKKKGYEYEIAFFGGSFTAIDRDYMLTLLKSAYPYVEDGRVNGIRISTRPDFIDDEVLTLLKKYGVTSIELGAQSMDDEVLKANLRGHTAQDVVNASNLIKSYGFELGLQMMTGLYLDTDEKAIETAKKIIALQPATVRIYPTVVLKGTMLAKLYEDEMFNPQTVDDAANLCTTLVPMFEEAGIKIIRLGLHASNDIKKNAVAGAYHESFGEIVKSRFMLNKILKLRPGDYEIMVNPRSVSQLKGQQKRNIYFLMEEGYNIKVTVTDMVAKDDLKIIRR</sequence>
<proteinExistence type="predicted"/>
<evidence type="ECO:0000313" key="8">
    <source>
        <dbReference type="EMBL" id="SJZ50098.1"/>
    </source>
</evidence>
<dbReference type="RefSeq" id="WP_078768266.1">
    <property type="nucleotide sequence ID" value="NZ_FUWW01000006.1"/>
</dbReference>
<dbReference type="Pfam" id="PF16199">
    <property type="entry name" value="Radical_SAM_C"/>
    <property type="match status" value="1"/>
</dbReference>
<dbReference type="OrthoDB" id="9815044at2"/>
<reference evidence="8 9" key="1">
    <citation type="submission" date="2017-02" db="EMBL/GenBank/DDBJ databases">
        <authorList>
            <person name="Peterson S.W."/>
        </authorList>
    </citation>
    <scope>NUCLEOTIDE SEQUENCE [LARGE SCALE GENOMIC DNA]</scope>
    <source>
        <strain evidence="8 9">ATCC 51222</strain>
    </source>
</reference>
<accession>A0A1T4L657</accession>
<dbReference type="InterPro" id="IPR032432">
    <property type="entry name" value="Radical_SAM_C"/>
</dbReference>
<dbReference type="GO" id="GO:0005737">
    <property type="term" value="C:cytoplasm"/>
    <property type="evidence" value="ECO:0007669"/>
    <property type="project" value="TreeGrafter"/>
</dbReference>
<evidence type="ECO:0000256" key="1">
    <source>
        <dbReference type="ARBA" id="ARBA00001966"/>
    </source>
</evidence>
<name>A0A1T4L657_9FIRM</name>
<evidence type="ECO:0000256" key="5">
    <source>
        <dbReference type="ARBA" id="ARBA00023004"/>
    </source>
</evidence>
<evidence type="ECO:0000256" key="2">
    <source>
        <dbReference type="ARBA" id="ARBA00022485"/>
    </source>
</evidence>
<dbReference type="SFLD" id="SFLDG01082">
    <property type="entry name" value="B12-binding_domain_containing"/>
    <property type="match status" value="1"/>
</dbReference>
<dbReference type="AlphaFoldDB" id="A0A1T4L657"/>
<dbReference type="SUPFAM" id="SSF102114">
    <property type="entry name" value="Radical SAM enzymes"/>
    <property type="match status" value="1"/>
</dbReference>
<dbReference type="InterPro" id="IPR023404">
    <property type="entry name" value="rSAM_horseshoe"/>
</dbReference>
<dbReference type="STRING" id="290054.SAMN02745114_00779"/>
<dbReference type="PROSITE" id="PS51918">
    <property type="entry name" value="RADICAL_SAM"/>
    <property type="match status" value="1"/>
</dbReference>
<keyword evidence="2" id="KW-0004">4Fe-4S</keyword>
<dbReference type="GO" id="GO:0002926">
    <property type="term" value="P:tRNA wobble base 5-methoxycarbonylmethyl-2-thiouridinylation"/>
    <property type="evidence" value="ECO:0007669"/>
    <property type="project" value="TreeGrafter"/>
</dbReference>
<gene>
    <name evidence="8" type="ORF">SAMN02745114_00779</name>
</gene>
<dbReference type="GO" id="GO:0046872">
    <property type="term" value="F:metal ion binding"/>
    <property type="evidence" value="ECO:0007669"/>
    <property type="project" value="UniProtKB-KW"/>
</dbReference>
<organism evidence="8 9">
    <name type="scientific">Eubacterium coprostanoligenes</name>
    <dbReference type="NCBI Taxonomy" id="290054"/>
    <lineage>
        <taxon>Bacteria</taxon>
        <taxon>Bacillati</taxon>
        <taxon>Bacillota</taxon>
        <taxon>Clostridia</taxon>
        <taxon>Eubacteriales</taxon>
        <taxon>Eubacteriaceae</taxon>
        <taxon>Eubacterium</taxon>
    </lineage>
</organism>
<dbReference type="GO" id="GO:0051539">
    <property type="term" value="F:4 iron, 4 sulfur cluster binding"/>
    <property type="evidence" value="ECO:0007669"/>
    <property type="project" value="UniProtKB-KW"/>
</dbReference>
<dbReference type="CDD" id="cd01335">
    <property type="entry name" value="Radical_SAM"/>
    <property type="match status" value="1"/>
</dbReference>
<keyword evidence="9" id="KW-1185">Reference proteome</keyword>
<protein>
    <submittedName>
        <fullName evidence="8">Radical_SAM C-terminal domain-containing protein</fullName>
    </submittedName>
</protein>
<dbReference type="Pfam" id="PF04055">
    <property type="entry name" value="Radical_SAM"/>
    <property type="match status" value="1"/>
</dbReference>
<evidence type="ECO:0000259" key="7">
    <source>
        <dbReference type="PROSITE" id="PS51918"/>
    </source>
</evidence>
<dbReference type="Proteomes" id="UP000190657">
    <property type="component" value="Unassembled WGS sequence"/>
</dbReference>
<dbReference type="InterPro" id="IPR058240">
    <property type="entry name" value="rSAM_sf"/>
</dbReference>
<dbReference type="SMART" id="SM00729">
    <property type="entry name" value="Elp3"/>
    <property type="match status" value="1"/>
</dbReference>
<dbReference type="InterPro" id="IPR007197">
    <property type="entry name" value="rSAM"/>
</dbReference>
<dbReference type="GO" id="GO:0003824">
    <property type="term" value="F:catalytic activity"/>
    <property type="evidence" value="ECO:0007669"/>
    <property type="project" value="InterPro"/>
</dbReference>
<evidence type="ECO:0000256" key="3">
    <source>
        <dbReference type="ARBA" id="ARBA00022691"/>
    </source>
</evidence>
<feature type="domain" description="Radical SAM core" evidence="7">
    <location>
        <begin position="1"/>
        <end position="231"/>
    </location>
</feature>
<keyword evidence="4" id="KW-0479">Metal-binding</keyword>
<dbReference type="InterPro" id="IPR006638">
    <property type="entry name" value="Elp3/MiaA/NifB-like_rSAM"/>
</dbReference>
<dbReference type="SFLD" id="SFLDG01086">
    <property type="entry name" value="elongater_protein-like"/>
    <property type="match status" value="1"/>
</dbReference>
<comment type="cofactor">
    <cofactor evidence="1">
        <name>[4Fe-4S] cluster</name>
        <dbReference type="ChEBI" id="CHEBI:49883"/>
    </cofactor>
</comment>
<keyword evidence="6" id="KW-0411">Iron-sulfur</keyword>
<evidence type="ECO:0000256" key="6">
    <source>
        <dbReference type="ARBA" id="ARBA00023014"/>
    </source>
</evidence>
<dbReference type="Gene3D" id="3.80.30.20">
    <property type="entry name" value="tm_1862 like domain"/>
    <property type="match status" value="1"/>
</dbReference>
<evidence type="ECO:0000313" key="9">
    <source>
        <dbReference type="Proteomes" id="UP000190657"/>
    </source>
</evidence>
<keyword evidence="5" id="KW-0408">Iron</keyword>
<dbReference type="SFLD" id="SFLDS00029">
    <property type="entry name" value="Radical_SAM"/>
    <property type="match status" value="1"/>
</dbReference>